<keyword evidence="10" id="KW-0282">Flagellum</keyword>
<accession>A0A6M1S6D8</accession>
<keyword evidence="10" id="KW-0969">Cilium</keyword>
<feature type="domain" description="Flagellar hook protein FlgE/F/G-like D1" evidence="9">
    <location>
        <begin position="84"/>
        <end position="153"/>
    </location>
</feature>
<evidence type="ECO:0000256" key="4">
    <source>
        <dbReference type="ARBA" id="ARBA00023143"/>
    </source>
</evidence>
<evidence type="ECO:0000259" key="9">
    <source>
        <dbReference type="Pfam" id="PF22692"/>
    </source>
</evidence>
<dbReference type="AlphaFoldDB" id="A0A6M1S6D8"/>
<dbReference type="InterPro" id="IPR053967">
    <property type="entry name" value="LlgE_F_G-like_D1"/>
</dbReference>
<evidence type="ECO:0000313" key="11">
    <source>
        <dbReference type="Proteomes" id="UP000477849"/>
    </source>
</evidence>
<evidence type="ECO:0000256" key="3">
    <source>
        <dbReference type="ARBA" id="ARBA00019015"/>
    </source>
</evidence>
<dbReference type="NCBIfam" id="TIGR03506">
    <property type="entry name" value="FlgEFG_subfam"/>
    <property type="match status" value="1"/>
</dbReference>
<feature type="domain" description="Flagellar basal-body/hook protein C-terminal" evidence="7">
    <location>
        <begin position="378"/>
        <end position="422"/>
    </location>
</feature>
<dbReference type="Pfam" id="PF07559">
    <property type="entry name" value="FlgE_D2"/>
    <property type="match status" value="1"/>
</dbReference>
<dbReference type="Gene3D" id="2.60.98.20">
    <property type="entry name" value="Flagellar hook protein FlgE"/>
    <property type="match status" value="1"/>
</dbReference>
<reference evidence="10 11" key="1">
    <citation type="submission" date="2020-02" db="EMBL/GenBank/DDBJ databases">
        <title>Genome sequence of the type strain CCBAU10050 of Rhizobium daejeonense.</title>
        <authorList>
            <person name="Gao J."/>
            <person name="Sun J."/>
        </authorList>
    </citation>
    <scope>NUCLEOTIDE SEQUENCE [LARGE SCALE GENOMIC DNA]</scope>
    <source>
        <strain evidence="10 11">CCBAU10050</strain>
    </source>
</reference>
<comment type="function">
    <text evidence="5">A flexible structure which links the flagellar filament to the drive apparatus in the basal body.</text>
</comment>
<dbReference type="Pfam" id="PF06429">
    <property type="entry name" value="Flg_bbr_C"/>
    <property type="match status" value="1"/>
</dbReference>
<evidence type="ECO:0000259" key="7">
    <source>
        <dbReference type="Pfam" id="PF06429"/>
    </source>
</evidence>
<name>A0A6M1S6D8_9HYPH</name>
<dbReference type="InterPro" id="IPR019776">
    <property type="entry name" value="Flagellar_basal_body_rod_CS"/>
</dbReference>
<dbReference type="InterPro" id="IPR037058">
    <property type="entry name" value="Falgellar_hook_FlgE_sf"/>
</dbReference>
<dbReference type="InterPro" id="IPR001444">
    <property type="entry name" value="Flag_bb_rod_N"/>
</dbReference>
<evidence type="ECO:0000256" key="1">
    <source>
        <dbReference type="ARBA" id="ARBA00004117"/>
    </source>
</evidence>
<dbReference type="PANTHER" id="PTHR30435:SF1">
    <property type="entry name" value="FLAGELLAR HOOK PROTEIN FLGE"/>
    <property type="match status" value="1"/>
</dbReference>
<dbReference type="Proteomes" id="UP000477849">
    <property type="component" value="Unassembled WGS sequence"/>
</dbReference>
<dbReference type="Pfam" id="PF00460">
    <property type="entry name" value="Flg_bb_rod"/>
    <property type="match status" value="1"/>
</dbReference>
<evidence type="ECO:0000313" key="10">
    <source>
        <dbReference type="EMBL" id="NGO66749.1"/>
    </source>
</evidence>
<dbReference type="InterPro" id="IPR020013">
    <property type="entry name" value="Flagellar_FlgE/F/G"/>
</dbReference>
<sequence>MSLFGTMKTAVSGMNAQANRLGTVGDNIANSSTTAYKKASTSFSSLVLPSTSGNYNSGGVETNVSYSVSEQGALEYTTSGTDLAIQGDGFFIVQDTAGNIYLTRAGSFTLNDEGNLVNDAGYILLGYSASSGSPTTVVNSYDGLTPITISDTGLTAVATTTGSLTGNLNYSADIVAAGGYASDNNATTVDVDSDSILKTSVTTYDAVGASITYDFYYTKTADGTWEVAVYNAADANTSGGSSFPYSSGPITTADLTFDANGKLATVDGSATDFTLDVNGVTFDMSGMTQLSAKSAISKGSANGSPAEAMTGIQIDSDGTVYGTYAKSDPKALYQVALATVESPDNLTLYSGNVYRTSATSGVVTIGFAGSSGFGEIVAGALETSNVDLASELTEMIEAQRSYTANSKVFQTGSDLMDVLINLVR</sequence>
<evidence type="ECO:0000256" key="5">
    <source>
        <dbReference type="RuleBase" id="RU362116"/>
    </source>
</evidence>
<dbReference type="InterPro" id="IPR010930">
    <property type="entry name" value="Flg_bb/hook_C_dom"/>
</dbReference>
<proteinExistence type="inferred from homology"/>
<feature type="domain" description="Flagellar basal body rod protein N-terminal" evidence="6">
    <location>
        <begin position="7"/>
        <end position="37"/>
    </location>
</feature>
<comment type="similarity">
    <text evidence="2 5">Belongs to the flagella basal body rod proteins family.</text>
</comment>
<evidence type="ECO:0000259" key="6">
    <source>
        <dbReference type="Pfam" id="PF00460"/>
    </source>
</evidence>
<dbReference type="GO" id="GO:0009425">
    <property type="term" value="C:bacterial-type flagellum basal body"/>
    <property type="evidence" value="ECO:0007669"/>
    <property type="project" value="UniProtKB-SubCell"/>
</dbReference>
<dbReference type="EMBL" id="JAAKZH010000016">
    <property type="protein sequence ID" value="NGO66749.1"/>
    <property type="molecule type" value="Genomic_DNA"/>
</dbReference>
<dbReference type="GO" id="GO:0071978">
    <property type="term" value="P:bacterial-type flagellum-dependent swarming motility"/>
    <property type="evidence" value="ECO:0007669"/>
    <property type="project" value="TreeGrafter"/>
</dbReference>
<keyword evidence="11" id="KW-1185">Reference proteome</keyword>
<dbReference type="PANTHER" id="PTHR30435">
    <property type="entry name" value="FLAGELLAR PROTEIN"/>
    <property type="match status" value="1"/>
</dbReference>
<gene>
    <name evidence="10" type="ORF">G6N76_24100</name>
</gene>
<dbReference type="GO" id="GO:0005829">
    <property type="term" value="C:cytosol"/>
    <property type="evidence" value="ECO:0007669"/>
    <property type="project" value="TreeGrafter"/>
</dbReference>
<feature type="domain" description="Flagellar hook protein FlgE D2" evidence="8">
    <location>
        <begin position="197"/>
        <end position="303"/>
    </location>
</feature>
<dbReference type="SUPFAM" id="SSF117143">
    <property type="entry name" value="Flagellar hook protein flgE"/>
    <property type="match status" value="1"/>
</dbReference>
<evidence type="ECO:0000259" key="8">
    <source>
        <dbReference type="Pfam" id="PF07559"/>
    </source>
</evidence>
<dbReference type="RefSeq" id="WP_163903413.1">
    <property type="nucleotide sequence ID" value="NZ_CP048427.1"/>
</dbReference>
<dbReference type="PROSITE" id="PS00588">
    <property type="entry name" value="FLAGELLA_BB_ROD"/>
    <property type="match status" value="1"/>
</dbReference>
<evidence type="ECO:0000256" key="2">
    <source>
        <dbReference type="ARBA" id="ARBA00009677"/>
    </source>
</evidence>
<keyword evidence="10" id="KW-0966">Cell projection</keyword>
<comment type="subcellular location">
    <subcellularLocation>
        <location evidence="1 5">Bacterial flagellum basal body</location>
    </subcellularLocation>
</comment>
<protein>
    <recommendedName>
        <fullName evidence="3 5">Flagellar hook protein FlgE</fullName>
    </recommendedName>
</protein>
<dbReference type="InterPro" id="IPR037925">
    <property type="entry name" value="FlgE/F/G-like"/>
</dbReference>
<dbReference type="GO" id="GO:0009424">
    <property type="term" value="C:bacterial-type flagellum hook"/>
    <property type="evidence" value="ECO:0007669"/>
    <property type="project" value="TreeGrafter"/>
</dbReference>
<dbReference type="Pfam" id="PF22692">
    <property type="entry name" value="LlgE_F_G_D1"/>
    <property type="match status" value="1"/>
</dbReference>
<comment type="caution">
    <text evidence="10">The sequence shown here is derived from an EMBL/GenBank/DDBJ whole genome shotgun (WGS) entry which is preliminary data.</text>
</comment>
<keyword evidence="4 5" id="KW-0975">Bacterial flagellum</keyword>
<dbReference type="InterPro" id="IPR011491">
    <property type="entry name" value="FlgE_D2"/>
</dbReference>
<organism evidence="10 11">
    <name type="scientific">Rhizobium daejeonense</name>
    <dbReference type="NCBI Taxonomy" id="240521"/>
    <lineage>
        <taxon>Bacteria</taxon>
        <taxon>Pseudomonadati</taxon>
        <taxon>Pseudomonadota</taxon>
        <taxon>Alphaproteobacteria</taxon>
        <taxon>Hyphomicrobiales</taxon>
        <taxon>Rhizobiaceae</taxon>
        <taxon>Rhizobium/Agrobacterium group</taxon>
        <taxon>Rhizobium</taxon>
    </lineage>
</organism>